<organism evidence="14 15">
    <name type="scientific">Brassica cretica</name>
    <name type="common">Mustard</name>
    <dbReference type="NCBI Taxonomy" id="69181"/>
    <lineage>
        <taxon>Eukaryota</taxon>
        <taxon>Viridiplantae</taxon>
        <taxon>Streptophyta</taxon>
        <taxon>Embryophyta</taxon>
        <taxon>Tracheophyta</taxon>
        <taxon>Spermatophyta</taxon>
        <taxon>Magnoliopsida</taxon>
        <taxon>eudicotyledons</taxon>
        <taxon>Gunneridae</taxon>
        <taxon>Pentapetalae</taxon>
        <taxon>rosids</taxon>
        <taxon>malvids</taxon>
        <taxon>Brassicales</taxon>
        <taxon>Brassicaceae</taxon>
        <taxon>Brassiceae</taxon>
        <taxon>Brassica</taxon>
    </lineage>
</organism>
<evidence type="ECO:0000313" key="14">
    <source>
        <dbReference type="EMBL" id="KAF2606526.1"/>
    </source>
</evidence>
<dbReference type="InterPro" id="IPR011009">
    <property type="entry name" value="Kinase-like_dom_sf"/>
</dbReference>
<comment type="catalytic activity">
    <reaction evidence="11">
        <text>L-seryl-[protein] + ATP = O-phospho-L-seryl-[protein] + ADP + H(+)</text>
        <dbReference type="Rhea" id="RHEA:17989"/>
        <dbReference type="Rhea" id="RHEA-COMP:9863"/>
        <dbReference type="Rhea" id="RHEA-COMP:11604"/>
        <dbReference type="ChEBI" id="CHEBI:15378"/>
        <dbReference type="ChEBI" id="CHEBI:29999"/>
        <dbReference type="ChEBI" id="CHEBI:30616"/>
        <dbReference type="ChEBI" id="CHEBI:83421"/>
        <dbReference type="ChEBI" id="CHEBI:456216"/>
        <dbReference type="EC" id="2.7.11.1"/>
    </reaction>
</comment>
<evidence type="ECO:0000256" key="9">
    <source>
        <dbReference type="ARBA" id="ARBA00023180"/>
    </source>
</evidence>
<dbReference type="GO" id="GO:0004674">
    <property type="term" value="F:protein serine/threonine kinase activity"/>
    <property type="evidence" value="ECO:0007669"/>
    <property type="project" value="UniProtKB-KW"/>
</dbReference>
<accession>A0A8S9LMI2</accession>
<dbReference type="EMBL" id="QGKW02000276">
    <property type="protein sequence ID" value="KAF2606526.1"/>
    <property type="molecule type" value="Genomic_DNA"/>
</dbReference>
<dbReference type="InterPro" id="IPR001245">
    <property type="entry name" value="Ser-Thr/Tyr_kinase_cat_dom"/>
</dbReference>
<dbReference type="GO" id="GO:0005524">
    <property type="term" value="F:ATP binding"/>
    <property type="evidence" value="ECO:0007669"/>
    <property type="project" value="UniProtKB-KW"/>
</dbReference>
<keyword evidence="3 12" id="KW-0812">Transmembrane</keyword>
<dbReference type="PANTHER" id="PTHR46008">
    <property type="entry name" value="LEAF RUST 10 DISEASE-RESISTANCE LOCUS RECEPTOR-LIKE PROTEIN KINASE-LIKE 1.4"/>
    <property type="match status" value="1"/>
</dbReference>
<dbReference type="GO" id="GO:0030247">
    <property type="term" value="F:polysaccharide binding"/>
    <property type="evidence" value="ECO:0007669"/>
    <property type="project" value="InterPro"/>
</dbReference>
<evidence type="ECO:0000256" key="12">
    <source>
        <dbReference type="SAM" id="Phobius"/>
    </source>
</evidence>
<reference evidence="14" key="1">
    <citation type="submission" date="2019-12" db="EMBL/GenBank/DDBJ databases">
        <title>Genome sequencing and annotation of Brassica cretica.</title>
        <authorList>
            <person name="Studholme D.J."/>
            <person name="Sarris P.F."/>
        </authorList>
    </citation>
    <scope>NUCLEOTIDE SEQUENCE</scope>
    <source>
        <strain evidence="14">PFS-001/15</strain>
        <tissue evidence="14">Leaf</tissue>
    </source>
</reference>
<evidence type="ECO:0000256" key="4">
    <source>
        <dbReference type="ARBA" id="ARBA00022729"/>
    </source>
</evidence>
<dbReference type="SUPFAM" id="SSF56112">
    <property type="entry name" value="Protein kinase-like (PK-like)"/>
    <property type="match status" value="1"/>
</dbReference>
<evidence type="ECO:0000256" key="7">
    <source>
        <dbReference type="ARBA" id="ARBA00022989"/>
    </source>
</evidence>
<feature type="transmembrane region" description="Helical" evidence="12">
    <location>
        <begin position="424"/>
        <end position="448"/>
    </location>
</feature>
<gene>
    <name evidence="14" type="ORF">F2Q68_00045984</name>
</gene>
<dbReference type="PROSITE" id="PS50011">
    <property type="entry name" value="PROTEIN_KINASE_DOM"/>
    <property type="match status" value="1"/>
</dbReference>
<evidence type="ECO:0000256" key="10">
    <source>
        <dbReference type="ARBA" id="ARBA00047899"/>
    </source>
</evidence>
<protein>
    <recommendedName>
        <fullName evidence="2">non-specific serine/threonine protein kinase</fullName>
        <ecNumber evidence="2">2.7.11.1</ecNumber>
    </recommendedName>
</protein>
<dbReference type="PANTHER" id="PTHR46008:SF21">
    <property type="entry name" value="PROTEIN KINASE DOMAIN-CONTAINING PROTEIN"/>
    <property type="match status" value="1"/>
</dbReference>
<comment type="caution">
    <text evidence="14">The sequence shown here is derived from an EMBL/GenBank/DDBJ whole genome shotgun (WGS) entry which is preliminary data.</text>
</comment>
<dbReference type="AlphaFoldDB" id="A0A8S9LMI2"/>
<dbReference type="InterPro" id="IPR032872">
    <property type="entry name" value="WAK_assoc_C"/>
</dbReference>
<evidence type="ECO:0000256" key="2">
    <source>
        <dbReference type="ARBA" id="ARBA00012513"/>
    </source>
</evidence>
<dbReference type="Gene3D" id="1.10.510.10">
    <property type="entry name" value="Transferase(Phosphotransferase) domain 1"/>
    <property type="match status" value="3"/>
</dbReference>
<dbReference type="Pfam" id="PF14380">
    <property type="entry name" value="WAK_assoc"/>
    <property type="match status" value="1"/>
</dbReference>
<evidence type="ECO:0000256" key="3">
    <source>
        <dbReference type="ARBA" id="ARBA00022692"/>
    </source>
</evidence>
<dbReference type="Pfam" id="PF13947">
    <property type="entry name" value="GUB_WAK_bind"/>
    <property type="match status" value="1"/>
</dbReference>
<keyword evidence="8 12" id="KW-0472">Membrane</keyword>
<keyword evidence="5" id="KW-0547">Nucleotide-binding</keyword>
<sequence length="616" mass="67347">MKHPNLVILYGCTSRHSAELLLVYEYISNGTLADHLHGDRAETRPLCWPIRLKIAIDTASALSFLHKSGKTTKSNINVDVGIQNNAVHELVDPSLGFEKDPEVKRMMVSVAELAFRCLQQEREARPSMDEIMEILKGIKGEKCRKLPDVVDIVVSRGDDVGLLRHSDPPPVSPDADMCISTDDKLHRLCSQPFPCGNQNGLLYPFWIAGREDCGHPEFKVNCSGGFAELSISSVKFRILEANYDSRIIRLARSDYIGDLCPTDTSDMPFNQSVLPLAPSTELLTIYYHCSQDFSQYVPTYFGAFACGGGGDDDDKKNYYVTRNLSSPQLQAISPVLTNLSVFCDKNVSIPASGPALNTQALNSSTDNLKKALEEGFELGLNQDCSICLTSGGACGYNRSSSGFICYNIEKANNRSRNNGLSTGAILGIGIASVLVLLFLTAGCALCLIRRRKIQAAQYTNKDLPITSYSSKEASSHPTPKTISSRSNHALIPSISNITNASTYFGVQIKNNAVHELVDPSLGFEKDPEVQRMMISVAELAFRCLQQEREGRPWMDEIVEILKGIKGEKGGKLPDVVDIEALCRGDDVGLLRLSDPPPVSPDTDKCTSTSDTAACSF</sequence>
<evidence type="ECO:0000256" key="1">
    <source>
        <dbReference type="ARBA" id="ARBA00004479"/>
    </source>
</evidence>
<dbReference type="InterPro" id="IPR025287">
    <property type="entry name" value="WAK_GUB"/>
</dbReference>
<evidence type="ECO:0000256" key="5">
    <source>
        <dbReference type="ARBA" id="ARBA00022741"/>
    </source>
</evidence>
<dbReference type="GO" id="GO:0016020">
    <property type="term" value="C:membrane"/>
    <property type="evidence" value="ECO:0007669"/>
    <property type="project" value="UniProtKB-SubCell"/>
</dbReference>
<name>A0A8S9LMI2_BRACR</name>
<dbReference type="InterPro" id="IPR000719">
    <property type="entry name" value="Prot_kinase_dom"/>
</dbReference>
<evidence type="ECO:0000256" key="8">
    <source>
        <dbReference type="ARBA" id="ARBA00023136"/>
    </source>
</evidence>
<keyword evidence="7 12" id="KW-1133">Transmembrane helix</keyword>
<evidence type="ECO:0000256" key="11">
    <source>
        <dbReference type="ARBA" id="ARBA00048679"/>
    </source>
</evidence>
<keyword evidence="9" id="KW-0325">Glycoprotein</keyword>
<feature type="domain" description="Protein kinase" evidence="13">
    <location>
        <begin position="1"/>
        <end position="283"/>
    </location>
</feature>
<evidence type="ECO:0000259" key="13">
    <source>
        <dbReference type="PROSITE" id="PS50011"/>
    </source>
</evidence>
<comment type="catalytic activity">
    <reaction evidence="10">
        <text>L-threonyl-[protein] + ATP = O-phospho-L-threonyl-[protein] + ADP + H(+)</text>
        <dbReference type="Rhea" id="RHEA:46608"/>
        <dbReference type="Rhea" id="RHEA-COMP:11060"/>
        <dbReference type="Rhea" id="RHEA-COMP:11605"/>
        <dbReference type="ChEBI" id="CHEBI:15378"/>
        <dbReference type="ChEBI" id="CHEBI:30013"/>
        <dbReference type="ChEBI" id="CHEBI:30616"/>
        <dbReference type="ChEBI" id="CHEBI:61977"/>
        <dbReference type="ChEBI" id="CHEBI:456216"/>
        <dbReference type="EC" id="2.7.11.1"/>
    </reaction>
</comment>
<dbReference type="EC" id="2.7.11.1" evidence="2"/>
<proteinExistence type="predicted"/>
<keyword evidence="4" id="KW-0732">Signal</keyword>
<keyword evidence="6" id="KW-0067">ATP-binding</keyword>
<dbReference type="Proteomes" id="UP000712281">
    <property type="component" value="Unassembled WGS sequence"/>
</dbReference>
<dbReference type="Pfam" id="PF07714">
    <property type="entry name" value="PK_Tyr_Ser-Thr"/>
    <property type="match status" value="1"/>
</dbReference>
<comment type="subcellular location">
    <subcellularLocation>
        <location evidence="1">Membrane</location>
        <topology evidence="1">Single-pass type I membrane protein</topology>
    </subcellularLocation>
</comment>
<evidence type="ECO:0000256" key="6">
    <source>
        <dbReference type="ARBA" id="ARBA00022840"/>
    </source>
</evidence>
<evidence type="ECO:0000313" key="15">
    <source>
        <dbReference type="Proteomes" id="UP000712281"/>
    </source>
</evidence>